<dbReference type="Proteomes" id="UP000276254">
    <property type="component" value="Chromosome"/>
</dbReference>
<reference evidence="3 4" key="1">
    <citation type="submission" date="2018-09" db="EMBL/GenBank/DDBJ databases">
        <title>Sphingomonas peninsula sp. nov., isolated from fildes peninsula, Antarctic soil.</title>
        <authorList>
            <person name="Yingchao G."/>
        </authorList>
    </citation>
    <scope>NUCLEOTIDE SEQUENCE [LARGE SCALE GENOMIC DNA]</scope>
    <source>
        <strain evidence="3 4">YZ-8</strain>
    </source>
</reference>
<evidence type="ECO:0000313" key="3">
    <source>
        <dbReference type="EMBL" id="AYJ87759.1"/>
    </source>
</evidence>
<dbReference type="Pfam" id="PF05036">
    <property type="entry name" value="SPOR"/>
    <property type="match status" value="1"/>
</dbReference>
<evidence type="ECO:0000259" key="2">
    <source>
        <dbReference type="PROSITE" id="PS51724"/>
    </source>
</evidence>
<dbReference type="InterPro" id="IPR019734">
    <property type="entry name" value="TPR_rpt"/>
</dbReference>
<sequence length="435" mass="45046">MKTTAMLKLAVSTLILGTTIVGCSPSTRAMHPANASDTKMGKAANKAAVTATKALAARDFATAVSYAEIAVAALPHDAGYRMLLGQAYLRAGRFTSAETAFSETLTLMPDHERAALNLALVQIALGKKTAALTTLADYHDKISASDYGLALALAGDIDGGVKALEFATREPRADAKSRQNLALAYALAGEWNKAHVTAAQDLAPADADARIIQWAAFAQPGNETGRVATLLGVQPVIDTGQPTRLALAPTVPSAVQVAEAAPAATPIPAAVAAATPVVDTPPAAFETASPPPTVHIAHDAPVIQAATLLAKQEVAATPPRRAVAFSSSGRSVQSGKFVVQLGAFENAAVSRNAWSKVAPRFGLENYEPANSSTQVRGANFVRLSVGGFVTRAGATQVCARIKAAGGNCFVRGMLADKPAQWVQRRIPKTTRVASN</sequence>
<feature type="repeat" description="TPR" evidence="1">
    <location>
        <begin position="78"/>
        <end position="111"/>
    </location>
</feature>
<dbReference type="Pfam" id="PF13432">
    <property type="entry name" value="TPR_16"/>
    <property type="match status" value="1"/>
</dbReference>
<name>A0A494TDZ5_SPHPE</name>
<dbReference type="OrthoDB" id="7388953at2"/>
<organism evidence="3 4">
    <name type="scientific">Sphingomonas paeninsulae</name>
    <dbReference type="NCBI Taxonomy" id="2319844"/>
    <lineage>
        <taxon>Bacteria</taxon>
        <taxon>Pseudomonadati</taxon>
        <taxon>Pseudomonadota</taxon>
        <taxon>Alphaproteobacteria</taxon>
        <taxon>Sphingomonadales</taxon>
        <taxon>Sphingomonadaceae</taxon>
        <taxon>Sphingomonas</taxon>
    </lineage>
</organism>
<feature type="domain" description="SPOR" evidence="2">
    <location>
        <begin position="331"/>
        <end position="417"/>
    </location>
</feature>
<keyword evidence="1" id="KW-0802">TPR repeat</keyword>
<dbReference type="EMBL" id="CP032829">
    <property type="protein sequence ID" value="AYJ87759.1"/>
    <property type="molecule type" value="Genomic_DNA"/>
</dbReference>
<dbReference type="Gene3D" id="1.25.40.10">
    <property type="entry name" value="Tetratricopeptide repeat domain"/>
    <property type="match status" value="1"/>
</dbReference>
<dbReference type="InterPro" id="IPR036680">
    <property type="entry name" value="SPOR-like_sf"/>
</dbReference>
<dbReference type="AlphaFoldDB" id="A0A494TDZ5"/>
<proteinExistence type="predicted"/>
<evidence type="ECO:0000313" key="4">
    <source>
        <dbReference type="Proteomes" id="UP000276254"/>
    </source>
</evidence>
<dbReference type="PROSITE" id="PS51257">
    <property type="entry name" value="PROKAR_LIPOPROTEIN"/>
    <property type="match status" value="1"/>
</dbReference>
<dbReference type="GO" id="GO:0042834">
    <property type="term" value="F:peptidoglycan binding"/>
    <property type="evidence" value="ECO:0007669"/>
    <property type="project" value="InterPro"/>
</dbReference>
<dbReference type="InterPro" id="IPR007730">
    <property type="entry name" value="SPOR-like_dom"/>
</dbReference>
<keyword evidence="4" id="KW-1185">Reference proteome</keyword>
<dbReference type="KEGG" id="spha:D3Y57_19815"/>
<dbReference type="RefSeq" id="WP_121155458.1">
    <property type="nucleotide sequence ID" value="NZ_CP032829.1"/>
</dbReference>
<protein>
    <submittedName>
        <fullName evidence="3">SPOR domain-containing protein</fullName>
    </submittedName>
</protein>
<dbReference type="InterPro" id="IPR011990">
    <property type="entry name" value="TPR-like_helical_dom_sf"/>
</dbReference>
<dbReference type="SUPFAM" id="SSF110997">
    <property type="entry name" value="Sporulation related repeat"/>
    <property type="match status" value="1"/>
</dbReference>
<dbReference type="SMART" id="SM00028">
    <property type="entry name" value="TPR"/>
    <property type="match status" value="2"/>
</dbReference>
<dbReference type="PROSITE" id="PS51724">
    <property type="entry name" value="SPOR"/>
    <property type="match status" value="1"/>
</dbReference>
<dbReference type="Gene3D" id="3.30.70.1070">
    <property type="entry name" value="Sporulation related repeat"/>
    <property type="match status" value="1"/>
</dbReference>
<dbReference type="SUPFAM" id="SSF48452">
    <property type="entry name" value="TPR-like"/>
    <property type="match status" value="1"/>
</dbReference>
<evidence type="ECO:0000256" key="1">
    <source>
        <dbReference type="PROSITE-ProRule" id="PRU00339"/>
    </source>
</evidence>
<gene>
    <name evidence="3" type="ORF">D3Y57_19815</name>
</gene>
<dbReference type="PROSITE" id="PS50005">
    <property type="entry name" value="TPR"/>
    <property type="match status" value="1"/>
</dbReference>
<accession>A0A494TDZ5</accession>